<dbReference type="InterPro" id="IPR036872">
    <property type="entry name" value="CH_dom_sf"/>
</dbReference>
<evidence type="ECO:0000259" key="2">
    <source>
        <dbReference type="PROSITE" id="PS50021"/>
    </source>
</evidence>
<dbReference type="PROSITE" id="PS50021">
    <property type="entry name" value="CH"/>
    <property type="match status" value="1"/>
</dbReference>
<evidence type="ECO:0000313" key="4">
    <source>
        <dbReference type="EMBL" id="CAK7929276.1"/>
    </source>
</evidence>
<feature type="region of interest" description="Disordered" evidence="1">
    <location>
        <begin position="625"/>
        <end position="687"/>
    </location>
</feature>
<dbReference type="Pfam" id="PF00307">
    <property type="entry name" value="CH"/>
    <property type="match status" value="1"/>
</dbReference>
<dbReference type="InterPro" id="IPR035969">
    <property type="entry name" value="Rab-GAP_TBC_sf"/>
</dbReference>
<evidence type="ECO:0000256" key="1">
    <source>
        <dbReference type="SAM" id="MobiDB-lite"/>
    </source>
</evidence>
<dbReference type="GO" id="GO:0005096">
    <property type="term" value="F:GTPase activator activity"/>
    <property type="evidence" value="ECO:0007669"/>
    <property type="project" value="TreeGrafter"/>
</dbReference>
<feature type="compositionally biased region" description="Basic and acidic residues" evidence="1">
    <location>
        <begin position="625"/>
        <end position="637"/>
    </location>
</feature>
<dbReference type="SUPFAM" id="SSF47923">
    <property type="entry name" value="Ypt/Rab-GAP domain of gyp1p"/>
    <property type="match status" value="2"/>
</dbReference>
<evidence type="ECO:0000313" key="5">
    <source>
        <dbReference type="Proteomes" id="UP001162060"/>
    </source>
</evidence>
<sequence>MELARELATGIMLSSARNRSDDREIVRRWIEMVLGDKVLSDVPAALQSGQVLCGLVERLYKALGMKSRVRSCDGGDAGALENVREYLRACEALGVARQDLFEPDDLLEQKDLEKVYRSILALQVVAVSLSNRRSIDERSSMIERLDWCPVPEIDVFVNDDEDNLDVDDLNLEISGSVHMLQQSRWQRLLCKYEDQQQQKEAKDCAGNSSTCEGMGPLAHSIWRTEERIRAILLCDDDDFGAVPDALHGQLWMLASGAQLEMWRNKGLYERLLASNAENTEATRQIDVDLHRTVSDEDKEWWSDKKSDMMRRVLVAYSFYNPGLGYCQGLNYIVARILQYLDEEEAFYLLIAIIRLVPDDYYTTMLGLAVDQHVFADLVRLQYPEVSDHLTELGGSGMELSLACTEWFLTLFASPCDRNVAFRIWDAIFLQGDEVLFKAALALLHQAKAELVACNNYGDMLKQLNELGRGAIDAAELMELSKAQDCVIRGRVEDFRAHHRLQLASGIVASTVDVEDAQSSTAGRRSSESRPEPRLRLFGRRKQGTSRQMDKVPPRLARTFDRVLTDEYTEAIQRDHVNFAEYYKGVQLQIREDYWSGGDSQLQGSGRSVRRVSADGVAVSSLQENTGRRLELADHDKSQNGPDGGECGVRLTRARRSKSSAAMPTRKVQESNAISPPLDPPGNDSDEEVQLVGRSPLAWIQRFEEWHKDMKTQKEKRKAEKKRLRRNQRCESMFPETMTGQTDPGILRTRCAVGSSPVPLHSQPRECDDIENFSLGDRRRSNEYKCPRIESVVELKKSSLPRSYSDLFRSSAGISGQQQNQATIEMTRLADKQELVVPPPHSLKSEVDEVLEKPYVDEARQLARSGSGRPSRGLSDQSTLSRSTNSYVNAASFVMDFPDEMHDEGKSNRYLDEESAKLGKMTTFARGKRPLAHGLILYSPVHCRSSSMDFGAEEAGSYAPPRIRRIVSVPTDENVPQQKCARNLDRTSDCSQAMRERANVLQYMHHKASDASSLAESISRSSVRMSEGSNDTPRVDDQSSNRSGKSTRFRTSSFSFFDKLSSDLESSVHGLDSLVGEAEFATGSAGDRGSMSSAATGRSSTIDEPRAMGEAISISS</sequence>
<feature type="domain" description="Calponin-homology (CH)" evidence="2">
    <location>
        <begin position="20"/>
        <end position="126"/>
    </location>
</feature>
<dbReference type="Pfam" id="PF00566">
    <property type="entry name" value="RabGAP-TBC"/>
    <property type="match status" value="1"/>
</dbReference>
<feature type="region of interest" description="Disordered" evidence="1">
    <location>
        <begin position="515"/>
        <end position="550"/>
    </location>
</feature>
<dbReference type="SMART" id="SM00033">
    <property type="entry name" value="CH"/>
    <property type="match status" value="1"/>
</dbReference>
<feature type="compositionally biased region" description="Low complexity" evidence="1">
    <location>
        <begin position="863"/>
        <end position="872"/>
    </location>
</feature>
<gene>
    <name evidence="4" type="ORF">PM001_LOCUS14426</name>
</gene>
<dbReference type="InterPro" id="IPR001715">
    <property type="entry name" value="CH_dom"/>
</dbReference>
<feature type="compositionally biased region" description="Basic and acidic residues" evidence="1">
    <location>
        <begin position="524"/>
        <end position="534"/>
    </location>
</feature>
<feature type="region of interest" description="Disordered" evidence="1">
    <location>
        <begin position="860"/>
        <end position="880"/>
    </location>
</feature>
<feature type="region of interest" description="Disordered" evidence="1">
    <location>
        <begin position="1010"/>
        <end position="1047"/>
    </location>
</feature>
<dbReference type="Gene3D" id="1.10.8.270">
    <property type="entry name" value="putative rabgap domain of human tbc1 domain family member 14 like domains"/>
    <property type="match status" value="1"/>
</dbReference>
<feature type="region of interest" description="Disordered" evidence="1">
    <location>
        <begin position="1081"/>
        <end position="1115"/>
    </location>
</feature>
<dbReference type="InterPro" id="IPR000195">
    <property type="entry name" value="Rab-GAP-TBC_dom"/>
</dbReference>
<dbReference type="Gene3D" id="1.10.418.10">
    <property type="entry name" value="Calponin-like domain"/>
    <property type="match status" value="1"/>
</dbReference>
<name>A0AAV1U5E1_9STRA</name>
<dbReference type="FunFam" id="1.10.8.270:FF:000016">
    <property type="entry name" value="TBC1 domain family member 2A"/>
    <property type="match status" value="1"/>
</dbReference>
<dbReference type="Gene3D" id="1.10.472.80">
    <property type="entry name" value="Ypt/Rab-GAP domain of gyp1p, domain 3"/>
    <property type="match status" value="1"/>
</dbReference>
<feature type="compositionally biased region" description="Polar residues" evidence="1">
    <location>
        <begin position="1089"/>
        <end position="1099"/>
    </location>
</feature>
<dbReference type="AlphaFoldDB" id="A0AAV1U5E1"/>
<dbReference type="EMBL" id="CAKLBY020000153">
    <property type="protein sequence ID" value="CAK7929276.1"/>
    <property type="molecule type" value="Genomic_DNA"/>
</dbReference>
<comment type="caution">
    <text evidence="4">The sequence shown here is derived from an EMBL/GenBank/DDBJ whole genome shotgun (WGS) entry which is preliminary data.</text>
</comment>
<reference evidence="4" key="1">
    <citation type="submission" date="2024-01" db="EMBL/GenBank/DDBJ databases">
        <authorList>
            <person name="Webb A."/>
        </authorList>
    </citation>
    <scope>NUCLEOTIDE SEQUENCE</scope>
    <source>
        <strain evidence="4">Pm1</strain>
    </source>
</reference>
<proteinExistence type="predicted"/>
<feature type="domain" description="Rab-GAP TBC" evidence="3">
    <location>
        <begin position="241"/>
        <end position="431"/>
    </location>
</feature>
<protein>
    <recommendedName>
        <fullName evidence="6">Rab-GAP TBC domain-containing protein</fullName>
    </recommendedName>
</protein>
<evidence type="ECO:0000259" key="3">
    <source>
        <dbReference type="PROSITE" id="PS50086"/>
    </source>
</evidence>
<dbReference type="PANTHER" id="PTHR47219">
    <property type="entry name" value="RAB GTPASE-ACTIVATING PROTEIN 1-LIKE"/>
    <property type="match status" value="1"/>
</dbReference>
<feature type="compositionally biased region" description="Low complexity" evidence="1">
    <location>
        <begin position="1010"/>
        <end position="1021"/>
    </location>
</feature>
<organism evidence="4 5">
    <name type="scientific">Peronospora matthiolae</name>
    <dbReference type="NCBI Taxonomy" id="2874970"/>
    <lineage>
        <taxon>Eukaryota</taxon>
        <taxon>Sar</taxon>
        <taxon>Stramenopiles</taxon>
        <taxon>Oomycota</taxon>
        <taxon>Peronosporomycetes</taxon>
        <taxon>Peronosporales</taxon>
        <taxon>Peronosporaceae</taxon>
        <taxon>Peronospora</taxon>
    </lineage>
</organism>
<feature type="compositionally biased region" description="Polar residues" evidence="1">
    <location>
        <begin position="1022"/>
        <end position="1031"/>
    </location>
</feature>
<dbReference type="PROSITE" id="PS50086">
    <property type="entry name" value="TBC_RABGAP"/>
    <property type="match status" value="1"/>
</dbReference>
<dbReference type="Proteomes" id="UP001162060">
    <property type="component" value="Unassembled WGS sequence"/>
</dbReference>
<dbReference type="GO" id="GO:0031267">
    <property type="term" value="F:small GTPase binding"/>
    <property type="evidence" value="ECO:0007669"/>
    <property type="project" value="TreeGrafter"/>
</dbReference>
<dbReference type="InterPro" id="IPR050302">
    <property type="entry name" value="Rab_GAP_TBC_domain"/>
</dbReference>
<evidence type="ECO:0008006" key="6">
    <source>
        <dbReference type="Google" id="ProtNLM"/>
    </source>
</evidence>
<dbReference type="SUPFAM" id="SSF47576">
    <property type="entry name" value="Calponin-homology domain, CH-domain"/>
    <property type="match status" value="1"/>
</dbReference>
<dbReference type="InterPro" id="IPR003096">
    <property type="entry name" value="SM22_calponin"/>
</dbReference>
<dbReference type="PANTHER" id="PTHR47219:SF20">
    <property type="entry name" value="TBC1 DOMAIN FAMILY MEMBER 2B"/>
    <property type="match status" value="1"/>
</dbReference>
<dbReference type="PRINTS" id="PR00888">
    <property type="entry name" value="SM22CALPONIN"/>
</dbReference>
<dbReference type="SMART" id="SM00164">
    <property type="entry name" value="TBC"/>
    <property type="match status" value="1"/>
</dbReference>
<accession>A0AAV1U5E1</accession>
<dbReference type="CDD" id="cd00014">
    <property type="entry name" value="CH_SF"/>
    <property type="match status" value="1"/>
</dbReference>